<dbReference type="Proteomes" id="UP001190700">
    <property type="component" value="Unassembled WGS sequence"/>
</dbReference>
<dbReference type="AlphaFoldDB" id="A0AAE0L1J1"/>
<dbReference type="EMBL" id="LGRX02011806">
    <property type="protein sequence ID" value="KAK3268487.1"/>
    <property type="molecule type" value="Genomic_DNA"/>
</dbReference>
<evidence type="ECO:0000313" key="1">
    <source>
        <dbReference type="EMBL" id="KAK3268487.1"/>
    </source>
</evidence>
<sequence>MGAIHKKIMAASIFSKMCTTCEAAEKFAKEKGAAPVYPTHACFRGCRGIVADSDSSSSSSWRGSSKAMEPKKGVLCTALGLGKHRLKRDVLKTIIARVRYFTADEDSNMRSPR</sequence>
<comment type="caution">
    <text evidence="1">The sequence shown here is derived from an EMBL/GenBank/DDBJ whole genome shotgun (WGS) entry which is preliminary data.</text>
</comment>
<proteinExistence type="predicted"/>
<organism evidence="1 2">
    <name type="scientific">Cymbomonas tetramitiformis</name>
    <dbReference type="NCBI Taxonomy" id="36881"/>
    <lineage>
        <taxon>Eukaryota</taxon>
        <taxon>Viridiplantae</taxon>
        <taxon>Chlorophyta</taxon>
        <taxon>Pyramimonadophyceae</taxon>
        <taxon>Pyramimonadales</taxon>
        <taxon>Pyramimonadaceae</taxon>
        <taxon>Cymbomonas</taxon>
    </lineage>
</organism>
<gene>
    <name evidence="1" type="ORF">CYMTET_23025</name>
</gene>
<reference evidence="1 2" key="1">
    <citation type="journal article" date="2015" name="Genome Biol. Evol.">
        <title>Comparative Genomics of a Bacterivorous Green Alga Reveals Evolutionary Causalities and Consequences of Phago-Mixotrophic Mode of Nutrition.</title>
        <authorList>
            <person name="Burns J.A."/>
            <person name="Paasch A."/>
            <person name="Narechania A."/>
            <person name="Kim E."/>
        </authorList>
    </citation>
    <scope>NUCLEOTIDE SEQUENCE [LARGE SCALE GENOMIC DNA]</scope>
    <source>
        <strain evidence="1 2">PLY_AMNH</strain>
    </source>
</reference>
<name>A0AAE0L1J1_9CHLO</name>
<protein>
    <submittedName>
        <fullName evidence="1">Uncharacterized protein</fullName>
    </submittedName>
</protein>
<keyword evidence="2" id="KW-1185">Reference proteome</keyword>
<evidence type="ECO:0000313" key="2">
    <source>
        <dbReference type="Proteomes" id="UP001190700"/>
    </source>
</evidence>
<accession>A0AAE0L1J1</accession>